<dbReference type="NCBIfam" id="TIGR02384">
    <property type="entry name" value="RelB_DinJ"/>
    <property type="match status" value="1"/>
</dbReference>
<dbReference type="AlphaFoldDB" id="A0A1E7XGB1"/>
<dbReference type="Gene3D" id="1.10.1220.10">
    <property type="entry name" value="Met repressor-like"/>
    <property type="match status" value="1"/>
</dbReference>
<comment type="caution">
    <text evidence="3">The sequence shown here is derived from an EMBL/GenBank/DDBJ whole genome shotgun (WGS) entry which is preliminary data.</text>
</comment>
<dbReference type="STRING" id="481719.LASUN_07120"/>
<dbReference type="Proteomes" id="UP000177010">
    <property type="component" value="Unassembled WGS sequence"/>
</dbReference>
<dbReference type="RefSeq" id="WP_057826144.1">
    <property type="nucleotide sequence ID" value="NZ_JAZHVW010000018.1"/>
</dbReference>
<comment type="similarity">
    <text evidence="1">Belongs to the RelB/DinJ antitoxin family.</text>
</comment>
<protein>
    <submittedName>
        <fullName evidence="3">RelB antitoxin</fullName>
    </submittedName>
</protein>
<accession>A0A1E7XGB1</accession>
<evidence type="ECO:0000313" key="4">
    <source>
        <dbReference type="Proteomes" id="UP000177010"/>
    </source>
</evidence>
<evidence type="ECO:0000256" key="1">
    <source>
        <dbReference type="ARBA" id="ARBA00010562"/>
    </source>
</evidence>
<dbReference type="InterPro" id="IPR013321">
    <property type="entry name" value="Arc_rbn_hlx_hlx"/>
</dbReference>
<dbReference type="GO" id="GO:0006355">
    <property type="term" value="P:regulation of DNA-templated transcription"/>
    <property type="evidence" value="ECO:0007669"/>
    <property type="project" value="InterPro"/>
</dbReference>
<name>A0A1E7XGB1_9LACO</name>
<dbReference type="Pfam" id="PF04221">
    <property type="entry name" value="RelB"/>
    <property type="match status" value="1"/>
</dbReference>
<dbReference type="InterPro" id="IPR007337">
    <property type="entry name" value="RelB/DinJ"/>
</dbReference>
<evidence type="ECO:0000313" key="3">
    <source>
        <dbReference type="EMBL" id="OFA12160.1"/>
    </source>
</evidence>
<keyword evidence="2" id="KW-1277">Toxin-antitoxin system</keyword>
<reference evidence="3 4" key="1">
    <citation type="submission" date="2016-09" db="EMBL/GenBank/DDBJ databases">
        <title>Genome Sequence of Lactobacillus sunkii Strain CG01.</title>
        <authorList>
            <person name="Poehlein A."/>
            <person name="Gabris C."/>
            <person name="Bengelsdorf F.R."/>
            <person name="Duerre P."/>
            <person name="Daniel R."/>
        </authorList>
    </citation>
    <scope>NUCLEOTIDE SEQUENCE [LARGE SCALE GENOMIC DNA]</scope>
    <source>
        <strain evidence="3 4">CG_D</strain>
    </source>
</reference>
<dbReference type="GO" id="GO:0006351">
    <property type="term" value="P:DNA-templated transcription"/>
    <property type="evidence" value="ECO:0007669"/>
    <property type="project" value="TreeGrafter"/>
</dbReference>
<organism evidence="3 4">
    <name type="scientific">Lentilactobacillus sunkii</name>
    <dbReference type="NCBI Taxonomy" id="481719"/>
    <lineage>
        <taxon>Bacteria</taxon>
        <taxon>Bacillati</taxon>
        <taxon>Bacillota</taxon>
        <taxon>Bacilli</taxon>
        <taxon>Lactobacillales</taxon>
        <taxon>Lactobacillaceae</taxon>
        <taxon>Lentilactobacillus</taxon>
    </lineage>
</organism>
<dbReference type="EMBL" id="MIQE01000009">
    <property type="protein sequence ID" value="OFA12160.1"/>
    <property type="molecule type" value="Genomic_DNA"/>
</dbReference>
<proteinExistence type="inferred from homology"/>
<sequence length="80" mass="9138">MTTQVHFRMDEQEKAALEKVLKNVGLTPAEAFRIFAKKSIEVGGIPFEVSQPNQRLKKAINSQDYVKFDDAEDGLKWLNE</sequence>
<evidence type="ECO:0000256" key="2">
    <source>
        <dbReference type="ARBA" id="ARBA00022649"/>
    </source>
</evidence>
<dbReference type="PANTHER" id="PTHR38781">
    <property type="entry name" value="ANTITOXIN DINJ-RELATED"/>
    <property type="match status" value="1"/>
</dbReference>
<gene>
    <name evidence="3" type="ORF">LASUN_07120</name>
</gene>
<dbReference type="PANTHER" id="PTHR38781:SF1">
    <property type="entry name" value="ANTITOXIN DINJ-RELATED"/>
    <property type="match status" value="1"/>
</dbReference>